<keyword evidence="3" id="KW-1185">Reference proteome</keyword>
<feature type="compositionally biased region" description="Basic and acidic residues" evidence="1">
    <location>
        <begin position="120"/>
        <end position="133"/>
    </location>
</feature>
<dbReference type="AlphaFoldDB" id="A0A9Q3J8F5"/>
<comment type="caution">
    <text evidence="2">The sequence shown here is derived from an EMBL/GenBank/DDBJ whole genome shotgun (WGS) entry which is preliminary data.</text>
</comment>
<feature type="compositionally biased region" description="Polar residues" evidence="1">
    <location>
        <begin position="134"/>
        <end position="156"/>
    </location>
</feature>
<organism evidence="2 3">
    <name type="scientific">Austropuccinia psidii MF-1</name>
    <dbReference type="NCBI Taxonomy" id="1389203"/>
    <lineage>
        <taxon>Eukaryota</taxon>
        <taxon>Fungi</taxon>
        <taxon>Dikarya</taxon>
        <taxon>Basidiomycota</taxon>
        <taxon>Pucciniomycotina</taxon>
        <taxon>Pucciniomycetes</taxon>
        <taxon>Pucciniales</taxon>
        <taxon>Sphaerophragmiaceae</taxon>
        <taxon>Austropuccinia</taxon>
    </lineage>
</organism>
<evidence type="ECO:0000313" key="2">
    <source>
        <dbReference type="EMBL" id="MBW0558293.1"/>
    </source>
</evidence>
<sequence>MTTREGSQYFMQSDGGGLKSINYPTKGKIKGKIPSVTESTQGIAISNHIQRAQIDIYMSKYKQYYTVYQDKNWEMLPKIHKGVMNSWHILKKLLKEALKGQGNSEILQWMESTIIQASNEKDKGFAQKKEVGKQSRSQSSFYHQATSQPSSQRAEE</sequence>
<accession>A0A9Q3J8F5</accession>
<reference evidence="2" key="1">
    <citation type="submission" date="2021-03" db="EMBL/GenBank/DDBJ databases">
        <title>Draft genome sequence of rust myrtle Austropuccinia psidii MF-1, a brazilian biotype.</title>
        <authorList>
            <person name="Quecine M.C."/>
            <person name="Pachon D.M.R."/>
            <person name="Bonatelli M.L."/>
            <person name="Correr F.H."/>
            <person name="Franceschini L.M."/>
            <person name="Leite T.F."/>
            <person name="Margarido G.R.A."/>
            <person name="Almeida C.A."/>
            <person name="Ferrarezi J.A."/>
            <person name="Labate C.A."/>
        </authorList>
    </citation>
    <scope>NUCLEOTIDE SEQUENCE</scope>
    <source>
        <strain evidence="2">MF-1</strain>
    </source>
</reference>
<evidence type="ECO:0000313" key="3">
    <source>
        <dbReference type="Proteomes" id="UP000765509"/>
    </source>
</evidence>
<gene>
    <name evidence="2" type="ORF">O181_098008</name>
</gene>
<evidence type="ECO:0000256" key="1">
    <source>
        <dbReference type="SAM" id="MobiDB-lite"/>
    </source>
</evidence>
<name>A0A9Q3J8F5_9BASI</name>
<dbReference type="EMBL" id="AVOT02066496">
    <property type="protein sequence ID" value="MBW0558293.1"/>
    <property type="molecule type" value="Genomic_DNA"/>
</dbReference>
<proteinExistence type="predicted"/>
<protein>
    <submittedName>
        <fullName evidence="2">Uncharacterized protein</fullName>
    </submittedName>
</protein>
<dbReference type="Proteomes" id="UP000765509">
    <property type="component" value="Unassembled WGS sequence"/>
</dbReference>
<feature type="region of interest" description="Disordered" evidence="1">
    <location>
        <begin position="120"/>
        <end position="156"/>
    </location>
</feature>